<name>A0ACC2X760_9TREE</name>
<proteinExistence type="predicted"/>
<sequence>MAAIDGLIILDSTGRAIISSHFRGHSASYPLLHIDAFNQALARSKPHYATPSGSRAASSVTTSVGAVAHTVKDELDPVIWVTVPIRSQDVDRVMKRAAVKRGKKRQLGMGYGEASDDSSASESDEEEGDEEMSGYGQEADVYAGDGQEIGGGWQTVGLCHVEKEGMRFLAPLSHEINPLFAFSFLECFIGVLEAYFGEVTENTIRDNFEIVYMLIEEMLDEGHPMTTEPNMLKDIVLPPTLVRKLLTAAGVSGALNQTTNPFVTPIPWRRPNVRYSNNEIYFDIEESMDALVDRLIIGIGDSGNPDLLLTFANPKTMENCSFHPCVRYKKWNKDHVLSFIPPDGHFDLLEYEAVPSVRSTALAANNKSFGLPLVFKPELRLDDTGGKFTLNLSSRVTTRPIENIIISIYLGENVNHVSATPSGDSRGIGNGNTGSTVLGCVGGGTWEFDPNRKILKWLISSLTSIEKSASLVGSFSTRYVPLMELEQSLHQRSSLVFR</sequence>
<keyword evidence="2" id="KW-1185">Reference proteome</keyword>
<gene>
    <name evidence="1" type="ORF">QFC22_003219</name>
</gene>
<comment type="caution">
    <text evidence="1">The sequence shown here is derived from an EMBL/GenBank/DDBJ whole genome shotgun (WGS) entry which is preliminary data.</text>
</comment>
<evidence type="ECO:0000313" key="1">
    <source>
        <dbReference type="EMBL" id="KAJ9119511.1"/>
    </source>
</evidence>
<accession>A0ACC2X760</accession>
<dbReference type="EMBL" id="JASBWU010000008">
    <property type="protein sequence ID" value="KAJ9119511.1"/>
    <property type="molecule type" value="Genomic_DNA"/>
</dbReference>
<dbReference type="Proteomes" id="UP001243375">
    <property type="component" value="Unassembled WGS sequence"/>
</dbReference>
<organism evidence="1 2">
    <name type="scientific">Naganishia vaughanmartiniae</name>
    <dbReference type="NCBI Taxonomy" id="1424756"/>
    <lineage>
        <taxon>Eukaryota</taxon>
        <taxon>Fungi</taxon>
        <taxon>Dikarya</taxon>
        <taxon>Basidiomycota</taxon>
        <taxon>Agaricomycotina</taxon>
        <taxon>Tremellomycetes</taxon>
        <taxon>Filobasidiales</taxon>
        <taxon>Filobasidiaceae</taxon>
        <taxon>Naganishia</taxon>
    </lineage>
</organism>
<evidence type="ECO:0000313" key="2">
    <source>
        <dbReference type="Proteomes" id="UP001243375"/>
    </source>
</evidence>
<reference evidence="1" key="1">
    <citation type="submission" date="2023-04" db="EMBL/GenBank/DDBJ databases">
        <title>Draft Genome sequencing of Naganishia species isolated from polar environments using Oxford Nanopore Technology.</title>
        <authorList>
            <person name="Leo P."/>
            <person name="Venkateswaran K."/>
        </authorList>
    </citation>
    <scope>NUCLEOTIDE SEQUENCE</scope>
    <source>
        <strain evidence="1">MNA-CCFEE 5425</strain>
    </source>
</reference>
<protein>
    <submittedName>
        <fullName evidence="1">Uncharacterized protein</fullName>
    </submittedName>
</protein>